<proteinExistence type="predicted"/>
<sequence length="167" mass="18278">MAVSAASGQNGPKSLFNGELLADYFQIYVKDRANPDVPATYSEDAISARLLMGPHAAVVHTARNMTVPVIVEWYDVRPRLEIERYQHVVEGGFNCPSGVLVLAGMTDYEPTAQKFSVKAGPLGIRVNMSGLDTISEDGLDGRDQYLVQLWPGQELSGPLVLKSWAER</sequence>
<evidence type="ECO:0000313" key="2">
    <source>
        <dbReference type="Proteomes" id="UP000187891"/>
    </source>
</evidence>
<dbReference type="Proteomes" id="UP000187891">
    <property type="component" value="Unassembled WGS sequence"/>
</dbReference>
<dbReference type="EMBL" id="FMUE01000016">
    <property type="protein sequence ID" value="SCX34626.1"/>
    <property type="molecule type" value="Genomic_DNA"/>
</dbReference>
<dbReference type="Gene3D" id="2.60.34.30">
    <property type="entry name" value="Competence, DNA-entry nuclease inhibitor, ComJ"/>
    <property type="match status" value="1"/>
</dbReference>
<accession>A0A1R3U0V8</accession>
<dbReference type="AlphaFoldDB" id="A0A1R3U0V8"/>
<name>A0A1R3U0V8_9HYPH</name>
<gene>
    <name evidence="1" type="ORF">DSM25559_4525</name>
</gene>
<reference evidence="2" key="1">
    <citation type="submission" date="2016-10" db="EMBL/GenBank/DDBJ databases">
        <authorList>
            <person name="Wibberg D."/>
        </authorList>
    </citation>
    <scope>NUCLEOTIDE SEQUENCE [LARGE SCALE GENOMIC DNA]</scope>
</reference>
<dbReference type="InterPro" id="IPR038691">
    <property type="entry name" value="ComJ_sf"/>
</dbReference>
<dbReference type="RefSeq" id="WP_077122543.1">
    <property type="nucleotide sequence ID" value="NZ_FMUE01000016.1"/>
</dbReference>
<protein>
    <submittedName>
        <fullName evidence="1">Uncharacterized protein</fullName>
    </submittedName>
</protein>
<evidence type="ECO:0000313" key="1">
    <source>
        <dbReference type="EMBL" id="SCX34626.1"/>
    </source>
</evidence>
<organism evidence="1 2">
    <name type="scientific">Agrobacterium rosae</name>
    <dbReference type="NCBI Taxonomy" id="1972867"/>
    <lineage>
        <taxon>Bacteria</taxon>
        <taxon>Pseudomonadati</taxon>
        <taxon>Pseudomonadota</taxon>
        <taxon>Alphaproteobacteria</taxon>
        <taxon>Hyphomicrobiales</taxon>
        <taxon>Rhizobiaceae</taxon>
        <taxon>Rhizobium/Agrobacterium group</taxon>
        <taxon>Agrobacterium</taxon>
    </lineage>
</organism>